<dbReference type="PANTHER" id="PTHR22916">
    <property type="entry name" value="GLYCOSYLTRANSFERASE"/>
    <property type="match status" value="1"/>
</dbReference>
<feature type="domain" description="Glycosyltransferase 2-like" evidence="1">
    <location>
        <begin position="18"/>
        <end position="153"/>
    </location>
</feature>
<organism evidence="2 3">
    <name type="scientific">Algoriphagus hitonicola</name>
    <dbReference type="NCBI Taxonomy" id="435880"/>
    <lineage>
        <taxon>Bacteria</taxon>
        <taxon>Pseudomonadati</taxon>
        <taxon>Bacteroidota</taxon>
        <taxon>Cytophagia</taxon>
        <taxon>Cytophagales</taxon>
        <taxon>Cyclobacteriaceae</taxon>
        <taxon>Algoriphagus</taxon>
    </lineage>
</organism>
<evidence type="ECO:0000313" key="3">
    <source>
        <dbReference type="Proteomes" id="UP000199642"/>
    </source>
</evidence>
<dbReference type="OrthoDB" id="199095at2"/>
<dbReference type="InterPro" id="IPR029044">
    <property type="entry name" value="Nucleotide-diphossugar_trans"/>
</dbReference>
<keyword evidence="3" id="KW-1185">Reference proteome</keyword>
<keyword evidence="2" id="KW-0808">Transferase</keyword>
<gene>
    <name evidence="2" type="ORF">SAMN04487988_11614</name>
</gene>
<accession>A0A1I2X5R5</accession>
<protein>
    <submittedName>
        <fullName evidence="2">Glycosyltransferase involved in cell wall bisynthesis</fullName>
    </submittedName>
</protein>
<evidence type="ECO:0000259" key="1">
    <source>
        <dbReference type="Pfam" id="PF00535"/>
    </source>
</evidence>
<proteinExistence type="predicted"/>
<sequence>MEYLGNQKPVNKIKPEVSVCIQTFQHAKFIGICLESIVKQETSFPFEILIGEDCSTDGTREICVEYAEKYPDLIRLFLREPSSKITIEDKKSGRANYLQNFKDARGKYIAVVDGDDYFLNLKKLQIQYDIMEANPECIITGSDTIYTYDGDPPLPFTSTYDTSIIKKINKYSGVLHYGPSSSRLFRNDITTLLNSKAILKTRVFDMPLLHYLLNKGEFWITKENLVAYRIHSGGHNSGNKNIIAKSNFSHVFRYLYEEKLIGYTQYRVHLAKNYLRMGYIILKNLKK</sequence>
<dbReference type="SUPFAM" id="SSF53448">
    <property type="entry name" value="Nucleotide-diphospho-sugar transferases"/>
    <property type="match status" value="1"/>
</dbReference>
<dbReference type="CDD" id="cd00761">
    <property type="entry name" value="Glyco_tranf_GTA_type"/>
    <property type="match status" value="1"/>
</dbReference>
<dbReference type="GO" id="GO:0016758">
    <property type="term" value="F:hexosyltransferase activity"/>
    <property type="evidence" value="ECO:0007669"/>
    <property type="project" value="UniProtKB-ARBA"/>
</dbReference>
<dbReference type="InterPro" id="IPR001173">
    <property type="entry name" value="Glyco_trans_2-like"/>
</dbReference>
<dbReference type="Gene3D" id="3.90.550.10">
    <property type="entry name" value="Spore Coat Polysaccharide Biosynthesis Protein SpsA, Chain A"/>
    <property type="match status" value="1"/>
</dbReference>
<reference evidence="3" key="1">
    <citation type="submission" date="2016-10" db="EMBL/GenBank/DDBJ databases">
        <authorList>
            <person name="Varghese N."/>
            <person name="Submissions S."/>
        </authorList>
    </citation>
    <scope>NUCLEOTIDE SEQUENCE [LARGE SCALE GENOMIC DNA]</scope>
    <source>
        <strain evidence="3">DSM 19315</strain>
    </source>
</reference>
<dbReference type="EMBL" id="FOPC01000016">
    <property type="protein sequence ID" value="SFH08026.1"/>
    <property type="molecule type" value="Genomic_DNA"/>
</dbReference>
<dbReference type="STRING" id="435880.SAMN04487988_11614"/>
<dbReference type="RefSeq" id="WP_092793954.1">
    <property type="nucleotide sequence ID" value="NZ_FOPC01000016.1"/>
</dbReference>
<name>A0A1I2X5R5_9BACT</name>
<dbReference type="Pfam" id="PF00535">
    <property type="entry name" value="Glycos_transf_2"/>
    <property type="match status" value="1"/>
</dbReference>
<evidence type="ECO:0000313" key="2">
    <source>
        <dbReference type="EMBL" id="SFH08026.1"/>
    </source>
</evidence>
<dbReference type="Proteomes" id="UP000199642">
    <property type="component" value="Unassembled WGS sequence"/>
</dbReference>
<dbReference type="AlphaFoldDB" id="A0A1I2X5R5"/>